<keyword evidence="1" id="KW-0472">Membrane</keyword>
<gene>
    <name evidence="2" type="ORF">Arub01_21020</name>
</gene>
<keyword evidence="3" id="KW-1185">Reference proteome</keyword>
<reference evidence="2" key="1">
    <citation type="submission" date="2023-02" db="EMBL/GenBank/DDBJ databases">
        <title>Actinomadura rubrobrunea NBRC 14622.</title>
        <authorList>
            <person name="Ichikawa N."/>
            <person name="Sato H."/>
            <person name="Tonouchi N."/>
        </authorList>
    </citation>
    <scope>NUCLEOTIDE SEQUENCE</scope>
    <source>
        <strain evidence="2">NBRC 14622</strain>
    </source>
</reference>
<sequence length="52" mass="5602">MEGILALGVTALLCAFCVRWAAAKLRLTVPTRTAVIVVFVLAVLALYGRTLR</sequence>
<protein>
    <submittedName>
        <fullName evidence="2">Uncharacterized protein</fullName>
    </submittedName>
</protein>
<keyword evidence="1" id="KW-0812">Transmembrane</keyword>
<accession>A0A9W6UVE5</accession>
<feature type="transmembrane region" description="Helical" evidence="1">
    <location>
        <begin position="31"/>
        <end position="48"/>
    </location>
</feature>
<evidence type="ECO:0000256" key="1">
    <source>
        <dbReference type="SAM" id="Phobius"/>
    </source>
</evidence>
<organism evidence="2 3">
    <name type="scientific">Actinomadura rubrobrunea</name>
    <dbReference type="NCBI Taxonomy" id="115335"/>
    <lineage>
        <taxon>Bacteria</taxon>
        <taxon>Bacillati</taxon>
        <taxon>Actinomycetota</taxon>
        <taxon>Actinomycetes</taxon>
        <taxon>Streptosporangiales</taxon>
        <taxon>Thermomonosporaceae</taxon>
        <taxon>Actinomadura</taxon>
    </lineage>
</organism>
<evidence type="ECO:0000313" key="3">
    <source>
        <dbReference type="Proteomes" id="UP001165124"/>
    </source>
</evidence>
<name>A0A9W6UVE5_9ACTN</name>
<dbReference type="AlphaFoldDB" id="A0A9W6UVE5"/>
<dbReference type="Proteomes" id="UP001165124">
    <property type="component" value="Unassembled WGS sequence"/>
</dbReference>
<dbReference type="EMBL" id="BSRZ01000003">
    <property type="protein sequence ID" value="GLW63858.1"/>
    <property type="molecule type" value="Genomic_DNA"/>
</dbReference>
<evidence type="ECO:0000313" key="2">
    <source>
        <dbReference type="EMBL" id="GLW63858.1"/>
    </source>
</evidence>
<comment type="caution">
    <text evidence="2">The sequence shown here is derived from an EMBL/GenBank/DDBJ whole genome shotgun (WGS) entry which is preliminary data.</text>
</comment>
<dbReference type="RefSeq" id="WP_169803868.1">
    <property type="nucleotide sequence ID" value="NZ_BSRZ01000003.1"/>
</dbReference>
<keyword evidence="1" id="KW-1133">Transmembrane helix</keyword>
<proteinExistence type="predicted"/>